<evidence type="ECO:0000259" key="4">
    <source>
        <dbReference type="PROSITE" id="PS50822"/>
    </source>
</evidence>
<dbReference type="Proteomes" id="UP000050741">
    <property type="component" value="Unassembled WGS sequence"/>
</dbReference>
<dbReference type="SMART" id="SM00949">
    <property type="entry name" value="PAZ"/>
    <property type="match status" value="1"/>
</dbReference>
<dbReference type="Pfam" id="PF02170">
    <property type="entry name" value="PAZ"/>
    <property type="match status" value="1"/>
</dbReference>
<keyword evidence="5" id="KW-1185">Reference proteome</keyword>
<keyword evidence="2" id="KW-0175">Coiled coil</keyword>
<dbReference type="CDD" id="cd02846">
    <property type="entry name" value="PAZ_argonaute_like"/>
    <property type="match status" value="1"/>
</dbReference>
<feature type="domain" description="Piwi" evidence="4">
    <location>
        <begin position="554"/>
        <end position="896"/>
    </location>
</feature>
<reference evidence="5" key="1">
    <citation type="submission" date="2013-12" db="EMBL/GenBank/DDBJ databases">
        <authorList>
            <person name="Aslett M."/>
        </authorList>
    </citation>
    <scope>NUCLEOTIDE SEQUENCE [LARGE SCALE GENOMIC DNA]</scope>
    <source>
        <strain evidence="5">Lindley</strain>
    </source>
</reference>
<comment type="similarity">
    <text evidence="1">Belongs to the argonaute family.</text>
</comment>
<dbReference type="Gene3D" id="3.40.50.2300">
    <property type="match status" value="1"/>
</dbReference>
<dbReference type="InterPro" id="IPR036397">
    <property type="entry name" value="RNaseH_sf"/>
</dbReference>
<evidence type="ECO:0000313" key="6">
    <source>
        <dbReference type="WBParaSite" id="GPLIN_000789800"/>
    </source>
</evidence>
<dbReference type="InterPro" id="IPR003100">
    <property type="entry name" value="PAZ_dom"/>
</dbReference>
<reference evidence="5" key="2">
    <citation type="submission" date="2014-05" db="EMBL/GenBank/DDBJ databases">
        <title>The genome and life-stage specific transcriptomes of Globodera pallida elucidate key aspects of plant parasitism by a cyst nematode.</title>
        <authorList>
            <person name="Cotton J.A."/>
            <person name="Lilley C.J."/>
            <person name="Jones L.M."/>
            <person name="Kikuchi T."/>
            <person name="Reid A.J."/>
            <person name="Thorpe P."/>
            <person name="Tsai I.J."/>
            <person name="Beasley H."/>
            <person name="Blok V."/>
            <person name="Cock P.J.A."/>
            <person name="Van den Akker S.E."/>
            <person name="Holroyd N."/>
            <person name="Hunt M."/>
            <person name="Mantelin S."/>
            <person name="Naghra H."/>
            <person name="Pain A."/>
            <person name="Palomares-Rius J.E."/>
            <person name="Zarowiecki M."/>
            <person name="Berriman M."/>
            <person name="Jones J.T."/>
            <person name="Urwin P.E."/>
        </authorList>
    </citation>
    <scope>NUCLEOTIDE SEQUENCE [LARGE SCALE GENOMIC DNA]</scope>
    <source>
        <strain evidence="5">Lindley</strain>
    </source>
</reference>
<accession>A0A183C4V4</accession>
<dbReference type="InterPro" id="IPR036085">
    <property type="entry name" value="PAZ_dom_sf"/>
</dbReference>
<dbReference type="Gene3D" id="3.30.420.10">
    <property type="entry name" value="Ribonuclease H-like superfamily/Ribonuclease H"/>
    <property type="match status" value="1"/>
</dbReference>
<dbReference type="SUPFAM" id="SSF101690">
    <property type="entry name" value="PAZ domain"/>
    <property type="match status" value="1"/>
</dbReference>
<protein>
    <submittedName>
        <fullName evidence="6">PAZ domain-containing protein</fullName>
    </submittedName>
</protein>
<dbReference type="Pfam" id="PF02171">
    <property type="entry name" value="Piwi"/>
    <property type="match status" value="1"/>
</dbReference>
<evidence type="ECO:0000256" key="2">
    <source>
        <dbReference type="SAM" id="Coils"/>
    </source>
</evidence>
<dbReference type="WBParaSite" id="GPLIN_000789800">
    <property type="protein sequence ID" value="GPLIN_000789800"/>
    <property type="gene ID" value="GPLIN_000789800"/>
</dbReference>
<sequence length="1143" mass="130779">MAAQTEEDIVLPQKLNNDNEFRPVGPVGVLINAFELNLKSAPDKVYQHELRFEVEFLKSGKKGKEPQLETRELARGPRNDESKETRRELHWALWQILLEQNAEFFGTRKNEYSYDCALLLYSIRRLMRNGETREFVITPDSLGELSERSRSYLKSGCERIKAFLMATEEVEVRNAQVTEPGGDRSVCQFLELLSTQRMHDRNEHFVFGNRMYEKNSVVALQGDPRICKDGMQKNVRFVGDNPGNSSAIIQLDAKKSAFFPAMTVVEFVGKFLNLNSGQIEHAFSQPGTIRMINKQIKGLSVHTMHLQDTQMSFCASGLTDRCAGDLTFMMENHEMNLVHYYEQKYNRRLRFPRLPCVIHRRGSRESFFPMEVLQIIDGQRVTLDKQTPKLTEQMIRKCQVLPFDLPRGIETQRDMGMIQNANPFFRAHEIRVETNMMQAEAQHLYPPALAFAAPNEQLEPNARGVLDFRLAERGQPISRRYTVPCEFPKTWAVVIVQNVVRKEQCRQFCENLIRCAQARGVQMGMPPRVDQFDDTSLEHVREQFSFFSKHRCQFVLFFAPGKESAHAGDVHHVFKLQEVEHGVLTQHVSPKIMEKATGRQGAIMVLDNIMLKMNLKMGGVNYDICAAQAFKAANGLRHDIVSEQWLGGKRMFFGLELSHAPPQTLFERRMGKAPAIPTIVGMAYTVSKHMLKLNGTYWMQQPRVTTVQMATPMVNAVKEALMTFNGLNGCFPEHIFVFRAGASEGEYKKVAFWEGRAFETAFAELNKERKMSKRPFLTIIVCQRNSNYRIIPKNVQQGGRAPEQNCQPGTVLDKRAMHSSLTEFLLVGHRTIQGTAQPLRCTVVMDTAEPRIKLSELEQISYALCYQHGICCSPTAVPGVLYSAGDLATRGRNNWRTSTGDGDHIQQFDLPPLDQSDQVRADMQAQLDEQRSQYFAQVTEELRPTIPTKFWANSFIDLKHTRARVADPGKEDNRVKNPYTARELKSCFRDSCSFLLPALRGFHSIYSTHSNNDKKETIFGQVRLKLVNIMSHGSNDSVLEVVKNKLLQAREESDKAHAEVERLKRELMEEKEKRKLPEQKLKYAQNEADEAKTELVLIRQQISEGRAAREKAERELSVLKQILEDDTARKAQEGTLRNLYPRK</sequence>
<name>A0A183C4V4_GLOPA</name>
<dbReference type="GO" id="GO:0003723">
    <property type="term" value="F:RNA binding"/>
    <property type="evidence" value="ECO:0007669"/>
    <property type="project" value="InterPro"/>
</dbReference>
<dbReference type="InterPro" id="IPR003165">
    <property type="entry name" value="Piwi"/>
</dbReference>
<feature type="coiled-coil region" evidence="2">
    <location>
        <begin position="1039"/>
        <end position="1129"/>
    </location>
</feature>
<organism evidence="5 6">
    <name type="scientific">Globodera pallida</name>
    <name type="common">Potato cyst nematode worm</name>
    <name type="synonym">Heterodera pallida</name>
    <dbReference type="NCBI Taxonomy" id="36090"/>
    <lineage>
        <taxon>Eukaryota</taxon>
        <taxon>Metazoa</taxon>
        <taxon>Ecdysozoa</taxon>
        <taxon>Nematoda</taxon>
        <taxon>Chromadorea</taxon>
        <taxon>Rhabditida</taxon>
        <taxon>Tylenchina</taxon>
        <taxon>Tylenchomorpha</taxon>
        <taxon>Tylenchoidea</taxon>
        <taxon>Heteroderidae</taxon>
        <taxon>Heteroderinae</taxon>
        <taxon>Globodera</taxon>
    </lineage>
</organism>
<dbReference type="InterPro" id="IPR012337">
    <property type="entry name" value="RNaseH-like_sf"/>
</dbReference>
<dbReference type="PANTHER" id="PTHR22891">
    <property type="entry name" value="EUKARYOTIC TRANSLATION INITIATION FACTOR 2C"/>
    <property type="match status" value="1"/>
</dbReference>
<dbReference type="SMART" id="SM00950">
    <property type="entry name" value="Piwi"/>
    <property type="match status" value="1"/>
</dbReference>
<evidence type="ECO:0000313" key="5">
    <source>
        <dbReference type="Proteomes" id="UP000050741"/>
    </source>
</evidence>
<evidence type="ECO:0000259" key="3">
    <source>
        <dbReference type="PROSITE" id="PS50821"/>
    </source>
</evidence>
<dbReference type="PROSITE" id="PS50822">
    <property type="entry name" value="PIWI"/>
    <property type="match status" value="1"/>
</dbReference>
<dbReference type="AlphaFoldDB" id="A0A183C4V4"/>
<dbReference type="Gene3D" id="2.170.260.10">
    <property type="entry name" value="paz domain"/>
    <property type="match status" value="1"/>
</dbReference>
<dbReference type="SUPFAM" id="SSF53098">
    <property type="entry name" value="Ribonuclease H-like"/>
    <property type="match status" value="1"/>
</dbReference>
<proteinExistence type="inferred from homology"/>
<feature type="domain" description="PAZ" evidence="3">
    <location>
        <begin position="263"/>
        <end position="377"/>
    </location>
</feature>
<dbReference type="PROSITE" id="PS50821">
    <property type="entry name" value="PAZ"/>
    <property type="match status" value="1"/>
</dbReference>
<reference evidence="6" key="3">
    <citation type="submission" date="2016-06" db="UniProtKB">
        <authorList>
            <consortium name="WormBaseParasite"/>
        </authorList>
    </citation>
    <scope>IDENTIFICATION</scope>
</reference>
<evidence type="ECO:0000256" key="1">
    <source>
        <dbReference type="RuleBase" id="RU361178"/>
    </source>
</evidence>